<evidence type="ECO:0000256" key="2">
    <source>
        <dbReference type="ARBA" id="ARBA00004210"/>
    </source>
</evidence>
<dbReference type="Proteomes" id="UP001374579">
    <property type="component" value="Unassembled WGS sequence"/>
</dbReference>
<comment type="subcellular location">
    <subcellularLocation>
        <location evidence="2">Cytoplasm</location>
        <location evidence="2">Stress granule</location>
    </subcellularLocation>
    <subcellularLocation>
        <location evidence="1">Nucleus</location>
    </subcellularLocation>
</comment>
<keyword evidence="4" id="KW-0963">Cytoplasm</keyword>
<keyword evidence="8" id="KW-1185">Reference proteome</keyword>
<dbReference type="AlphaFoldDB" id="A0AAN9BXC6"/>
<sequence length="141" mass="16368">MYALPRGPSKIVASTRRGPTRGFDVSENCRDQAEKGCTGATMNAVQTKAFFTHNGKMRGQPRTNHVEHRSPHHQDAVRFLEDTWNKAIRDYNRDKNSSNPKDGGAEWYRQRESNPTMDDFKKFDLEEYWGNRTMRRLTESS</sequence>
<comment type="similarity">
    <text evidence="3">Belongs to the MCRIP family.</text>
</comment>
<feature type="region of interest" description="Disordered" evidence="6">
    <location>
        <begin position="1"/>
        <end position="25"/>
    </location>
</feature>
<keyword evidence="5" id="KW-0539">Nucleus</keyword>
<protein>
    <submittedName>
        <fullName evidence="7">Uncharacterized protein</fullName>
    </submittedName>
</protein>
<evidence type="ECO:0000256" key="4">
    <source>
        <dbReference type="ARBA" id="ARBA00022490"/>
    </source>
</evidence>
<accession>A0AAN9BXC6</accession>
<dbReference type="EMBL" id="JBAMIC010000002">
    <property type="protein sequence ID" value="KAK7113166.1"/>
    <property type="molecule type" value="Genomic_DNA"/>
</dbReference>
<evidence type="ECO:0000313" key="8">
    <source>
        <dbReference type="Proteomes" id="UP001374579"/>
    </source>
</evidence>
<evidence type="ECO:0000256" key="3">
    <source>
        <dbReference type="ARBA" id="ARBA00010821"/>
    </source>
</evidence>
<evidence type="ECO:0000313" key="7">
    <source>
        <dbReference type="EMBL" id="KAK7113166.1"/>
    </source>
</evidence>
<evidence type="ECO:0000256" key="1">
    <source>
        <dbReference type="ARBA" id="ARBA00004123"/>
    </source>
</evidence>
<gene>
    <name evidence="7" type="ORF">V1264_012509</name>
</gene>
<evidence type="ECO:0000256" key="6">
    <source>
        <dbReference type="SAM" id="MobiDB-lite"/>
    </source>
</evidence>
<dbReference type="GO" id="GO:0010494">
    <property type="term" value="C:cytoplasmic stress granule"/>
    <property type="evidence" value="ECO:0007669"/>
    <property type="project" value="UniProtKB-SubCell"/>
</dbReference>
<feature type="region of interest" description="Disordered" evidence="6">
    <location>
        <begin position="91"/>
        <end position="113"/>
    </location>
</feature>
<dbReference type="GO" id="GO:0005634">
    <property type="term" value="C:nucleus"/>
    <property type="evidence" value="ECO:0007669"/>
    <property type="project" value="UniProtKB-SubCell"/>
</dbReference>
<feature type="region of interest" description="Disordered" evidence="6">
    <location>
        <begin position="53"/>
        <end position="76"/>
    </location>
</feature>
<feature type="compositionally biased region" description="Basic and acidic residues" evidence="6">
    <location>
        <begin position="64"/>
        <end position="76"/>
    </location>
</feature>
<name>A0AAN9BXC6_9CAEN</name>
<reference evidence="7 8" key="1">
    <citation type="submission" date="2024-02" db="EMBL/GenBank/DDBJ databases">
        <title>Chromosome-scale genome assembly of the rough periwinkle Littorina saxatilis.</title>
        <authorList>
            <person name="De Jode A."/>
            <person name="Faria R."/>
            <person name="Formenti G."/>
            <person name="Sims Y."/>
            <person name="Smith T.P."/>
            <person name="Tracey A."/>
            <person name="Wood J.M.D."/>
            <person name="Zagrodzka Z.B."/>
            <person name="Johannesson K."/>
            <person name="Butlin R.K."/>
            <person name="Leder E.H."/>
        </authorList>
    </citation>
    <scope>NUCLEOTIDE SEQUENCE [LARGE SCALE GENOMIC DNA]</scope>
    <source>
        <strain evidence="7">Snail1</strain>
        <tissue evidence="7">Muscle</tissue>
    </source>
</reference>
<proteinExistence type="inferred from homology"/>
<evidence type="ECO:0000256" key="5">
    <source>
        <dbReference type="ARBA" id="ARBA00023242"/>
    </source>
</evidence>
<dbReference type="Pfam" id="PF14799">
    <property type="entry name" value="FAM195"/>
    <property type="match status" value="1"/>
</dbReference>
<dbReference type="InterPro" id="IPR029428">
    <property type="entry name" value="MCRIP"/>
</dbReference>
<organism evidence="7 8">
    <name type="scientific">Littorina saxatilis</name>
    <dbReference type="NCBI Taxonomy" id="31220"/>
    <lineage>
        <taxon>Eukaryota</taxon>
        <taxon>Metazoa</taxon>
        <taxon>Spiralia</taxon>
        <taxon>Lophotrochozoa</taxon>
        <taxon>Mollusca</taxon>
        <taxon>Gastropoda</taxon>
        <taxon>Caenogastropoda</taxon>
        <taxon>Littorinimorpha</taxon>
        <taxon>Littorinoidea</taxon>
        <taxon>Littorinidae</taxon>
        <taxon>Littorina</taxon>
    </lineage>
</organism>
<comment type="caution">
    <text evidence="7">The sequence shown here is derived from an EMBL/GenBank/DDBJ whole genome shotgun (WGS) entry which is preliminary data.</text>
</comment>